<organism evidence="1 2">
    <name type="scientific">Novosphingobium soli</name>
    <dbReference type="NCBI Taxonomy" id="574956"/>
    <lineage>
        <taxon>Bacteria</taxon>
        <taxon>Pseudomonadati</taxon>
        <taxon>Pseudomonadota</taxon>
        <taxon>Alphaproteobacteria</taxon>
        <taxon>Sphingomonadales</taxon>
        <taxon>Sphingomonadaceae</taxon>
        <taxon>Novosphingobium</taxon>
    </lineage>
</organism>
<comment type="caution">
    <text evidence="1">The sequence shown here is derived from an EMBL/GenBank/DDBJ whole genome shotgun (WGS) entry which is preliminary data.</text>
</comment>
<dbReference type="RefSeq" id="WP_379487768.1">
    <property type="nucleotide sequence ID" value="NZ_JBHLWK010000014.1"/>
</dbReference>
<proteinExistence type="predicted"/>
<dbReference type="SUPFAM" id="SSF82171">
    <property type="entry name" value="DPP6 N-terminal domain-like"/>
    <property type="match status" value="1"/>
</dbReference>
<dbReference type="EMBL" id="JBHLWK010000014">
    <property type="protein sequence ID" value="MFC0205006.1"/>
    <property type="molecule type" value="Genomic_DNA"/>
</dbReference>
<dbReference type="InterPro" id="IPR015943">
    <property type="entry name" value="WD40/YVTN_repeat-like_dom_sf"/>
</dbReference>
<evidence type="ECO:0000313" key="1">
    <source>
        <dbReference type="EMBL" id="MFC0205006.1"/>
    </source>
</evidence>
<dbReference type="Proteomes" id="UP001589798">
    <property type="component" value="Unassembled WGS sequence"/>
</dbReference>
<name>A0ABV6CWA1_9SPHN</name>
<keyword evidence="2" id="KW-1185">Reference proteome</keyword>
<reference evidence="1 2" key="1">
    <citation type="submission" date="2024-09" db="EMBL/GenBank/DDBJ databases">
        <authorList>
            <person name="Sun Q."/>
            <person name="Mori K."/>
        </authorList>
    </citation>
    <scope>NUCLEOTIDE SEQUENCE [LARGE SCALE GENOMIC DNA]</scope>
    <source>
        <strain evidence="1 2">CCM 7706</strain>
    </source>
</reference>
<sequence>MTETHAAVHEVALGDVALDRPEHAIVPLARLSVAGRPAIHRFFDTSPVSPSGRFVALFEFPHERRVPHPGEAGHVVVLEIASGQEVWRTATIAWDTQLGAQVQWGSTDDELLFNRMDSRDWIPYGVSANFRNGDEQRFERAIYMASAVLRRAVAPDLVRIVHVQPGYGVIVPPDRLAQNRGFADDDGVWSIDLDTGAATLVRSLASIARDLPEHFERFRTREGALYTFHTKWNWQGTRLMVVLRWIEAGEGRGPAASCLVTMRPDGSDLHMAVGFSAWKGGHHPNWCPDGETIIMNLRDMTRTRRFARAKMFLQKATNRIELLKRVGMRYYSDVDRLHFIRFRYDGSGLDILAPQRTGTGHPSLSPDQSYIVTDAYLREKGAYGDGTVPIRKIDIASGKETELVRIQAKPFHLGPRNALRVDPHPAWTNDGQAIVFNAINDGVRQVFLADLSQYTRKEK</sequence>
<dbReference type="Gene3D" id="2.130.10.10">
    <property type="entry name" value="YVTN repeat-like/Quinoprotein amine dehydrogenase"/>
    <property type="match status" value="1"/>
</dbReference>
<evidence type="ECO:0000313" key="2">
    <source>
        <dbReference type="Proteomes" id="UP001589798"/>
    </source>
</evidence>
<protein>
    <submittedName>
        <fullName evidence="1">Uncharacterized protein</fullName>
    </submittedName>
</protein>
<gene>
    <name evidence="1" type="ORF">ACFFJC_12065</name>
</gene>
<accession>A0ABV6CWA1</accession>